<dbReference type="GO" id="GO:0046872">
    <property type="term" value="F:metal ion binding"/>
    <property type="evidence" value="ECO:0007669"/>
    <property type="project" value="UniProtKB-KW"/>
</dbReference>
<evidence type="ECO:0000256" key="3">
    <source>
        <dbReference type="ARBA" id="ARBA00022840"/>
    </source>
</evidence>
<dbReference type="AlphaFoldDB" id="A0A9D9H5X2"/>
<evidence type="ECO:0000256" key="5">
    <source>
        <dbReference type="RuleBase" id="RU361279"/>
    </source>
</evidence>
<dbReference type="InterPro" id="IPR024185">
    <property type="entry name" value="FTHF_cligase-like_sf"/>
</dbReference>
<dbReference type="GO" id="GO:0005524">
    <property type="term" value="F:ATP binding"/>
    <property type="evidence" value="ECO:0007669"/>
    <property type="project" value="UniProtKB-KW"/>
</dbReference>
<keyword evidence="3 4" id="KW-0067">ATP-binding</keyword>
<evidence type="ECO:0000313" key="6">
    <source>
        <dbReference type="EMBL" id="MBO8442275.1"/>
    </source>
</evidence>
<dbReference type="InterPro" id="IPR002698">
    <property type="entry name" value="FTHF_cligase"/>
</dbReference>
<dbReference type="GO" id="GO:0030272">
    <property type="term" value="F:5-formyltetrahydrofolate cyclo-ligase activity"/>
    <property type="evidence" value="ECO:0007669"/>
    <property type="project" value="UniProtKB-EC"/>
</dbReference>
<dbReference type="Gene3D" id="3.40.50.10420">
    <property type="entry name" value="NagB/RpiA/CoA transferase-like"/>
    <property type="match status" value="1"/>
</dbReference>
<dbReference type="Pfam" id="PF01812">
    <property type="entry name" value="5-FTHF_cyc-lig"/>
    <property type="match status" value="1"/>
</dbReference>
<feature type="binding site" evidence="4">
    <location>
        <begin position="118"/>
        <end position="126"/>
    </location>
    <ligand>
        <name>ATP</name>
        <dbReference type="ChEBI" id="CHEBI:30616"/>
    </ligand>
</feature>
<accession>A0A9D9H5X2</accession>
<name>A0A9D9H5X2_9SPIR</name>
<reference evidence="6" key="2">
    <citation type="journal article" date="2021" name="PeerJ">
        <title>Extensive microbial diversity within the chicken gut microbiome revealed by metagenomics and culture.</title>
        <authorList>
            <person name="Gilroy R."/>
            <person name="Ravi A."/>
            <person name="Getino M."/>
            <person name="Pursley I."/>
            <person name="Horton D.L."/>
            <person name="Alikhan N.F."/>
            <person name="Baker D."/>
            <person name="Gharbi K."/>
            <person name="Hall N."/>
            <person name="Watson M."/>
            <person name="Adriaenssens E.M."/>
            <person name="Foster-Nyarko E."/>
            <person name="Jarju S."/>
            <person name="Secka A."/>
            <person name="Antonio M."/>
            <person name="Oren A."/>
            <person name="Chaudhuri R.R."/>
            <person name="La Ragione R."/>
            <person name="Hildebrand F."/>
            <person name="Pallen M.J."/>
        </authorList>
    </citation>
    <scope>NUCLEOTIDE SEQUENCE</scope>
    <source>
        <strain evidence="6">11167</strain>
    </source>
</reference>
<comment type="cofactor">
    <cofactor evidence="5">
        <name>Mg(2+)</name>
        <dbReference type="ChEBI" id="CHEBI:18420"/>
    </cofactor>
</comment>
<sequence length="165" mass="18682">MDKAGVRRLLKGRAVSEEAGRKACALLLADPWVREADCVLLYYPLADEADIRPLYEALPCVALPYMLSDGSMDFSIYRGALTEGRFGIMECVEKEAVQTTERTVIVIPAIAYDRTGVRLGRGLGCYDRYMAAHRIRSIGIITQDRLYERLPREEHDLRVDRLIIC</sequence>
<dbReference type="PIRSF" id="PIRSF006806">
    <property type="entry name" value="FTHF_cligase"/>
    <property type="match status" value="1"/>
</dbReference>
<keyword evidence="5" id="KW-0479">Metal-binding</keyword>
<dbReference type="EC" id="6.3.3.2" evidence="5"/>
<dbReference type="InterPro" id="IPR037171">
    <property type="entry name" value="NagB/RpiA_transferase-like"/>
</dbReference>
<keyword evidence="2 4" id="KW-0547">Nucleotide-binding</keyword>
<dbReference type="Proteomes" id="UP000823633">
    <property type="component" value="Unassembled WGS sequence"/>
</dbReference>
<dbReference type="PANTHER" id="PTHR23407:SF1">
    <property type="entry name" value="5-FORMYLTETRAHYDROFOLATE CYCLO-LIGASE"/>
    <property type="match status" value="1"/>
</dbReference>
<dbReference type="SUPFAM" id="SSF100950">
    <property type="entry name" value="NagB/RpiA/CoA transferase-like"/>
    <property type="match status" value="1"/>
</dbReference>
<dbReference type="PANTHER" id="PTHR23407">
    <property type="entry name" value="ATPASE INHIBITOR/5-FORMYLTETRAHYDROFOLATE CYCLO-LIGASE"/>
    <property type="match status" value="1"/>
</dbReference>
<dbReference type="EMBL" id="JADIMU010000006">
    <property type="protein sequence ID" value="MBO8442275.1"/>
    <property type="molecule type" value="Genomic_DNA"/>
</dbReference>
<comment type="caution">
    <text evidence="6">The sequence shown here is derived from an EMBL/GenBank/DDBJ whole genome shotgun (WGS) entry which is preliminary data.</text>
</comment>
<evidence type="ECO:0000313" key="7">
    <source>
        <dbReference type="Proteomes" id="UP000823633"/>
    </source>
</evidence>
<evidence type="ECO:0000256" key="1">
    <source>
        <dbReference type="ARBA" id="ARBA00010638"/>
    </source>
</evidence>
<comment type="catalytic activity">
    <reaction evidence="5">
        <text>(6S)-5-formyl-5,6,7,8-tetrahydrofolate + ATP = (6R)-5,10-methenyltetrahydrofolate + ADP + phosphate</text>
        <dbReference type="Rhea" id="RHEA:10488"/>
        <dbReference type="ChEBI" id="CHEBI:30616"/>
        <dbReference type="ChEBI" id="CHEBI:43474"/>
        <dbReference type="ChEBI" id="CHEBI:57455"/>
        <dbReference type="ChEBI" id="CHEBI:57457"/>
        <dbReference type="ChEBI" id="CHEBI:456216"/>
        <dbReference type="EC" id="6.3.3.2"/>
    </reaction>
</comment>
<evidence type="ECO:0000256" key="2">
    <source>
        <dbReference type="ARBA" id="ARBA00022741"/>
    </source>
</evidence>
<keyword evidence="5" id="KW-0460">Magnesium</keyword>
<dbReference type="GO" id="GO:0035999">
    <property type="term" value="P:tetrahydrofolate interconversion"/>
    <property type="evidence" value="ECO:0007669"/>
    <property type="project" value="TreeGrafter"/>
</dbReference>
<organism evidence="6 7">
    <name type="scientific">Candidatus Aphodenecus pullistercoris</name>
    <dbReference type="NCBI Taxonomy" id="2840669"/>
    <lineage>
        <taxon>Bacteria</taxon>
        <taxon>Pseudomonadati</taxon>
        <taxon>Spirochaetota</taxon>
        <taxon>Spirochaetia</taxon>
        <taxon>Spirochaetales</taxon>
        <taxon>Candidatus Aphodenecus</taxon>
    </lineage>
</organism>
<proteinExistence type="inferred from homology"/>
<keyword evidence="6" id="KW-0436">Ligase</keyword>
<feature type="binding site" evidence="4">
    <location>
        <position position="48"/>
    </location>
    <ligand>
        <name>substrate</name>
    </ligand>
</feature>
<gene>
    <name evidence="6" type="ORF">IAC42_00730</name>
</gene>
<evidence type="ECO:0000256" key="4">
    <source>
        <dbReference type="PIRSR" id="PIRSR006806-1"/>
    </source>
</evidence>
<dbReference type="GO" id="GO:0009396">
    <property type="term" value="P:folic acid-containing compound biosynthetic process"/>
    <property type="evidence" value="ECO:0007669"/>
    <property type="project" value="TreeGrafter"/>
</dbReference>
<protein>
    <recommendedName>
        <fullName evidence="5">5-formyltetrahydrofolate cyclo-ligase</fullName>
        <ecNumber evidence="5">6.3.3.2</ecNumber>
    </recommendedName>
</protein>
<dbReference type="NCBIfam" id="TIGR02727">
    <property type="entry name" value="MTHFS_bact"/>
    <property type="match status" value="1"/>
</dbReference>
<comment type="similarity">
    <text evidence="1 5">Belongs to the 5-formyltetrahydrofolate cyclo-ligase family.</text>
</comment>
<reference evidence="6" key="1">
    <citation type="submission" date="2020-10" db="EMBL/GenBank/DDBJ databases">
        <authorList>
            <person name="Gilroy R."/>
        </authorList>
    </citation>
    <scope>NUCLEOTIDE SEQUENCE</scope>
    <source>
        <strain evidence="6">11167</strain>
    </source>
</reference>